<accession>A0A8S9Q3A3</accession>
<proteinExistence type="predicted"/>
<dbReference type="AlphaFoldDB" id="A0A8S9Q3A3"/>
<evidence type="ECO:0000313" key="1">
    <source>
        <dbReference type="EMBL" id="KAF3538245.1"/>
    </source>
</evidence>
<sequence>MRPKERTLDRSDKEAKLDLLPDVTHWSNKKKAFNLELTTPRKLRFILVVQVQDGKDMTHAGRSTHAPDTPHDPPVDFHDQDVYWCETSLQTADFPCLSEIWMREIHQRVGH</sequence>
<dbReference type="EMBL" id="QGKX02001290">
    <property type="protein sequence ID" value="KAF3538245.1"/>
    <property type="molecule type" value="Genomic_DNA"/>
</dbReference>
<comment type="caution">
    <text evidence="1">The sequence shown here is derived from an EMBL/GenBank/DDBJ whole genome shotgun (WGS) entry which is preliminary data.</text>
</comment>
<evidence type="ECO:0000313" key="2">
    <source>
        <dbReference type="Proteomes" id="UP000712600"/>
    </source>
</evidence>
<organism evidence="1 2">
    <name type="scientific">Brassica cretica</name>
    <name type="common">Mustard</name>
    <dbReference type="NCBI Taxonomy" id="69181"/>
    <lineage>
        <taxon>Eukaryota</taxon>
        <taxon>Viridiplantae</taxon>
        <taxon>Streptophyta</taxon>
        <taxon>Embryophyta</taxon>
        <taxon>Tracheophyta</taxon>
        <taxon>Spermatophyta</taxon>
        <taxon>Magnoliopsida</taxon>
        <taxon>eudicotyledons</taxon>
        <taxon>Gunneridae</taxon>
        <taxon>Pentapetalae</taxon>
        <taxon>rosids</taxon>
        <taxon>malvids</taxon>
        <taxon>Brassicales</taxon>
        <taxon>Brassicaceae</taxon>
        <taxon>Brassiceae</taxon>
        <taxon>Brassica</taxon>
    </lineage>
</organism>
<gene>
    <name evidence="1" type="ORF">F2Q69_00022353</name>
</gene>
<name>A0A8S9Q3A3_BRACR</name>
<reference evidence="1" key="1">
    <citation type="submission" date="2019-12" db="EMBL/GenBank/DDBJ databases">
        <title>Genome sequencing and annotation of Brassica cretica.</title>
        <authorList>
            <person name="Studholme D.J."/>
            <person name="Sarris P."/>
        </authorList>
    </citation>
    <scope>NUCLEOTIDE SEQUENCE</scope>
    <source>
        <strain evidence="1">PFS-109/04</strain>
        <tissue evidence="1">Leaf</tissue>
    </source>
</reference>
<protein>
    <submittedName>
        <fullName evidence="1">Uncharacterized protein</fullName>
    </submittedName>
</protein>
<dbReference type="Proteomes" id="UP000712600">
    <property type="component" value="Unassembled WGS sequence"/>
</dbReference>